<feature type="region of interest" description="Disordered" evidence="1">
    <location>
        <begin position="28"/>
        <end position="47"/>
    </location>
</feature>
<feature type="compositionally biased region" description="Polar residues" evidence="1">
    <location>
        <begin position="35"/>
        <end position="47"/>
    </location>
</feature>
<organism evidence="2 3">
    <name type="scientific">Entomortierella chlamydospora</name>
    <dbReference type="NCBI Taxonomy" id="101097"/>
    <lineage>
        <taxon>Eukaryota</taxon>
        <taxon>Fungi</taxon>
        <taxon>Fungi incertae sedis</taxon>
        <taxon>Mucoromycota</taxon>
        <taxon>Mortierellomycotina</taxon>
        <taxon>Mortierellomycetes</taxon>
        <taxon>Mortierellales</taxon>
        <taxon>Mortierellaceae</taxon>
        <taxon>Entomortierella</taxon>
    </lineage>
</organism>
<sequence length="102" mass="11183">MTITFTVLMEYYQLRMIKNDINMQIDGEGYGGADSEQNGSEQQSEVATLGQSHVEYGLLGHVGDIPSALDYCDNDNGEEREDIGEEEDKEDAGGVEDVEEGS</sequence>
<evidence type="ECO:0000313" key="2">
    <source>
        <dbReference type="EMBL" id="KAG0014274.1"/>
    </source>
</evidence>
<dbReference type="EMBL" id="JAAAID010000743">
    <property type="protein sequence ID" value="KAG0014274.1"/>
    <property type="molecule type" value="Genomic_DNA"/>
</dbReference>
<dbReference type="AlphaFoldDB" id="A0A9P6SZN7"/>
<protein>
    <submittedName>
        <fullName evidence="2">Uncharacterized protein</fullName>
    </submittedName>
</protein>
<feature type="compositionally biased region" description="Acidic residues" evidence="1">
    <location>
        <begin position="72"/>
        <end position="102"/>
    </location>
</feature>
<evidence type="ECO:0000256" key="1">
    <source>
        <dbReference type="SAM" id="MobiDB-lite"/>
    </source>
</evidence>
<comment type="caution">
    <text evidence="2">The sequence shown here is derived from an EMBL/GenBank/DDBJ whole genome shotgun (WGS) entry which is preliminary data.</text>
</comment>
<reference evidence="2" key="1">
    <citation type="journal article" date="2020" name="Fungal Divers.">
        <title>Resolving the Mortierellaceae phylogeny through synthesis of multi-gene phylogenetics and phylogenomics.</title>
        <authorList>
            <person name="Vandepol N."/>
            <person name="Liber J."/>
            <person name="Desiro A."/>
            <person name="Na H."/>
            <person name="Kennedy M."/>
            <person name="Barry K."/>
            <person name="Grigoriev I.V."/>
            <person name="Miller A.N."/>
            <person name="O'Donnell K."/>
            <person name="Stajich J.E."/>
            <person name="Bonito G."/>
        </authorList>
    </citation>
    <scope>NUCLEOTIDE SEQUENCE</scope>
    <source>
        <strain evidence="2">NRRL 2769</strain>
    </source>
</reference>
<feature type="region of interest" description="Disordered" evidence="1">
    <location>
        <begin position="69"/>
        <end position="102"/>
    </location>
</feature>
<name>A0A9P6SZN7_9FUNG</name>
<keyword evidence="3" id="KW-1185">Reference proteome</keyword>
<gene>
    <name evidence="2" type="ORF">BGZ80_010541</name>
</gene>
<evidence type="ECO:0000313" key="3">
    <source>
        <dbReference type="Proteomes" id="UP000703661"/>
    </source>
</evidence>
<accession>A0A9P6SZN7</accession>
<proteinExistence type="predicted"/>
<dbReference type="Proteomes" id="UP000703661">
    <property type="component" value="Unassembled WGS sequence"/>
</dbReference>